<dbReference type="EMBL" id="JAAQPH010000014">
    <property type="protein sequence ID" value="NIA70449.1"/>
    <property type="molecule type" value="Genomic_DNA"/>
</dbReference>
<accession>A0A967EZV6</accession>
<dbReference type="InterPro" id="IPR011660">
    <property type="entry name" value="VapB-like"/>
</dbReference>
<sequence>MALNIKDPETDRLVRQLADLTGENITDAVKKAVLERLRQEQRQRGKKIDLKKLDRIITRFAALPVVDDRSPDELLGYDDGGLPT</sequence>
<name>A0A967EZV6_9PROT</name>
<reference evidence="1" key="1">
    <citation type="submission" date="2020-03" db="EMBL/GenBank/DDBJ databases">
        <title>Genome of Pelagibius litoralis DSM 21314T.</title>
        <authorList>
            <person name="Wang G."/>
        </authorList>
    </citation>
    <scope>NUCLEOTIDE SEQUENCE</scope>
    <source>
        <strain evidence="1">DSM 21314</strain>
    </source>
</reference>
<dbReference type="Proteomes" id="UP000761264">
    <property type="component" value="Unassembled WGS sequence"/>
</dbReference>
<dbReference type="Pfam" id="PF07704">
    <property type="entry name" value="PSK_trans_fac"/>
    <property type="match status" value="1"/>
</dbReference>
<dbReference type="RefSeq" id="WP_167227071.1">
    <property type="nucleotide sequence ID" value="NZ_JAAQPH010000014.1"/>
</dbReference>
<evidence type="ECO:0000313" key="2">
    <source>
        <dbReference type="Proteomes" id="UP000761264"/>
    </source>
</evidence>
<organism evidence="1 2">
    <name type="scientific">Pelagibius litoralis</name>
    <dbReference type="NCBI Taxonomy" id="374515"/>
    <lineage>
        <taxon>Bacteria</taxon>
        <taxon>Pseudomonadati</taxon>
        <taxon>Pseudomonadota</taxon>
        <taxon>Alphaproteobacteria</taxon>
        <taxon>Rhodospirillales</taxon>
        <taxon>Rhodovibrionaceae</taxon>
        <taxon>Pelagibius</taxon>
    </lineage>
</organism>
<proteinExistence type="predicted"/>
<gene>
    <name evidence="1" type="ORF">HBA54_17770</name>
</gene>
<keyword evidence="2" id="KW-1185">Reference proteome</keyword>
<comment type="caution">
    <text evidence="1">The sequence shown here is derived from an EMBL/GenBank/DDBJ whole genome shotgun (WGS) entry which is preliminary data.</text>
</comment>
<evidence type="ECO:0000313" key="1">
    <source>
        <dbReference type="EMBL" id="NIA70449.1"/>
    </source>
</evidence>
<dbReference type="AlphaFoldDB" id="A0A967EZV6"/>
<protein>
    <submittedName>
        <fullName evidence="1">Type II toxin-antitoxin system VapB family antitoxin</fullName>
    </submittedName>
</protein>